<dbReference type="Pfam" id="PF02515">
    <property type="entry name" value="CoA_transf_3"/>
    <property type="match status" value="1"/>
</dbReference>
<dbReference type="PANTHER" id="PTHR48207:SF3">
    <property type="entry name" value="SUCCINATE--HYDROXYMETHYLGLUTARATE COA-TRANSFERASE"/>
    <property type="match status" value="1"/>
</dbReference>
<evidence type="ECO:0000256" key="1">
    <source>
        <dbReference type="ARBA" id="ARBA00022679"/>
    </source>
</evidence>
<organism evidence="3 4">
    <name type="scientific">Natronocella acetinitrilica</name>
    <dbReference type="NCBI Taxonomy" id="414046"/>
    <lineage>
        <taxon>Bacteria</taxon>
        <taxon>Pseudomonadati</taxon>
        <taxon>Pseudomonadota</taxon>
        <taxon>Gammaproteobacteria</taxon>
        <taxon>Chromatiales</taxon>
        <taxon>Ectothiorhodospiraceae</taxon>
        <taxon>Natronocella</taxon>
    </lineage>
</organism>
<gene>
    <name evidence="3" type="ORF">J2T57_004154</name>
</gene>
<evidence type="ECO:0000313" key="3">
    <source>
        <dbReference type="EMBL" id="MCP1676980.1"/>
    </source>
</evidence>
<name>A0AAE3G718_9GAMM</name>
<dbReference type="InterPro" id="IPR003673">
    <property type="entry name" value="CoA-Trfase_fam_III"/>
</dbReference>
<sequence>MPLMKPLEGIRVLDLTHMLSGPYGSMLLADLGAETIKVEPLRSGEGTRKLLANSPDYSMHGMGAYFLTLNRNKHSVCIDLKSEYGRELFYGLVRQSDVVFDNFSAGVTKRLRVDYDTLSSINPRIITCSVTGFGSEGPDPNRPAFDQVVQAMGGGMSITGEDVGRPLRAGIPIGDLGGGMFAAIGIQSALLARERTGQGQHVDISMLDCQISMLNYMATMYSLSGKNPEPIGNGHFVHVPYNSFDTATRPIIIAVIFDSFWEKLVEIVDVPEFRDEKYLTQPGRFADREFINRRLQEVLLTRTAEQWIADLNKAQIPVAPVNNFEQALNDPQVRHRNMVVTVEHPRGGSTEMPGNPVKLSRTKAESYTPPPELGQDTDAVLGRLLGLGSDELEQLRQQSVIR</sequence>
<keyword evidence="1" id="KW-0808">Transferase</keyword>
<dbReference type="InterPro" id="IPR050483">
    <property type="entry name" value="CoA-transferase_III_domain"/>
</dbReference>
<dbReference type="AlphaFoldDB" id="A0AAE3G718"/>
<dbReference type="PANTHER" id="PTHR48207">
    <property type="entry name" value="SUCCINATE--HYDROXYMETHYLGLUTARATE COA-TRANSFERASE"/>
    <property type="match status" value="1"/>
</dbReference>
<dbReference type="Gene3D" id="3.40.50.10540">
    <property type="entry name" value="Crotonobetainyl-coa:carnitine coa-transferase, domain 1"/>
    <property type="match status" value="1"/>
</dbReference>
<evidence type="ECO:0000256" key="2">
    <source>
        <dbReference type="SAM" id="MobiDB-lite"/>
    </source>
</evidence>
<dbReference type="Proteomes" id="UP001205843">
    <property type="component" value="Unassembled WGS sequence"/>
</dbReference>
<dbReference type="Gene3D" id="3.30.1540.10">
    <property type="entry name" value="formyl-coa transferase, domain 3"/>
    <property type="match status" value="1"/>
</dbReference>
<comment type="caution">
    <text evidence="3">The sequence shown here is derived from an EMBL/GenBank/DDBJ whole genome shotgun (WGS) entry which is preliminary data.</text>
</comment>
<proteinExistence type="predicted"/>
<feature type="region of interest" description="Disordered" evidence="2">
    <location>
        <begin position="344"/>
        <end position="376"/>
    </location>
</feature>
<evidence type="ECO:0000313" key="4">
    <source>
        <dbReference type="Proteomes" id="UP001205843"/>
    </source>
</evidence>
<accession>A0AAE3G718</accession>
<dbReference type="SUPFAM" id="SSF89796">
    <property type="entry name" value="CoA-transferase family III (CaiB/BaiF)"/>
    <property type="match status" value="1"/>
</dbReference>
<dbReference type="EMBL" id="JALJXV010000012">
    <property type="protein sequence ID" value="MCP1676980.1"/>
    <property type="molecule type" value="Genomic_DNA"/>
</dbReference>
<dbReference type="InterPro" id="IPR044855">
    <property type="entry name" value="CoA-Trfase_III_dom3_sf"/>
</dbReference>
<keyword evidence="4" id="KW-1185">Reference proteome</keyword>
<protein>
    <submittedName>
        <fullName evidence="3">Crotonobetainyl-CoA:carnitine CoA-transferase CaiB-like acyl-CoA transferase</fullName>
    </submittedName>
</protein>
<dbReference type="GO" id="GO:0008410">
    <property type="term" value="F:CoA-transferase activity"/>
    <property type="evidence" value="ECO:0007669"/>
    <property type="project" value="TreeGrafter"/>
</dbReference>
<reference evidence="3" key="1">
    <citation type="submission" date="2022-03" db="EMBL/GenBank/DDBJ databases">
        <title>Genomic Encyclopedia of Type Strains, Phase III (KMG-III): the genomes of soil and plant-associated and newly described type strains.</title>
        <authorList>
            <person name="Whitman W."/>
        </authorList>
    </citation>
    <scope>NUCLEOTIDE SEQUENCE</scope>
    <source>
        <strain evidence="3">ANL 6-2</strain>
    </source>
</reference>
<dbReference type="InterPro" id="IPR023606">
    <property type="entry name" value="CoA-Trfase_III_dom_1_sf"/>
</dbReference>
<dbReference type="RefSeq" id="WP_253484641.1">
    <property type="nucleotide sequence ID" value="NZ_JALJXV010000012.1"/>
</dbReference>